<dbReference type="GO" id="GO:0005635">
    <property type="term" value="C:nuclear envelope"/>
    <property type="evidence" value="ECO:0007669"/>
    <property type="project" value="UniProtKB-ARBA"/>
</dbReference>
<dbReference type="Pfam" id="PF03020">
    <property type="entry name" value="LEM"/>
    <property type="match status" value="1"/>
</dbReference>
<dbReference type="Proteomes" id="UP000265200">
    <property type="component" value="Chromosome 23"/>
</dbReference>
<evidence type="ECO:0000256" key="7">
    <source>
        <dbReference type="SAM" id="Phobius"/>
    </source>
</evidence>
<dbReference type="AlphaFoldDB" id="A0A3P9GZL0"/>
<reference evidence="10 11" key="2">
    <citation type="submission" date="2017-04" db="EMBL/GenBank/DDBJ databases">
        <title>CpG methylation of centromeres and impact of large insertions on vertebrate speciation.</title>
        <authorList>
            <person name="Ichikawa K."/>
            <person name="Yoshimura J."/>
            <person name="Morishita S."/>
        </authorList>
    </citation>
    <scope>NUCLEOTIDE SEQUENCE</scope>
    <source>
        <strain evidence="10 11">HSOK</strain>
    </source>
</reference>
<dbReference type="InterPro" id="IPR003887">
    <property type="entry name" value="LEM_dom"/>
</dbReference>
<feature type="compositionally biased region" description="Polar residues" evidence="6">
    <location>
        <begin position="258"/>
        <end position="275"/>
    </location>
</feature>
<comment type="similarity">
    <text evidence="1">Belongs to the LEM family.</text>
</comment>
<protein>
    <recommendedName>
        <fullName evidence="12">Thymopoietin a</fullName>
    </recommendedName>
</protein>
<keyword evidence="4" id="KW-0007">Acetylation</keyword>
<keyword evidence="7" id="KW-0812">Transmembrane</keyword>
<organism evidence="10 11">
    <name type="scientific">Oryzias latipes</name>
    <name type="common">Japanese rice fish</name>
    <name type="synonym">Japanese killifish</name>
    <dbReference type="NCBI Taxonomy" id="8090"/>
    <lineage>
        <taxon>Eukaryota</taxon>
        <taxon>Metazoa</taxon>
        <taxon>Chordata</taxon>
        <taxon>Craniata</taxon>
        <taxon>Vertebrata</taxon>
        <taxon>Euteleostomi</taxon>
        <taxon>Actinopterygii</taxon>
        <taxon>Neopterygii</taxon>
        <taxon>Teleostei</taxon>
        <taxon>Neoteleostei</taxon>
        <taxon>Acanthomorphata</taxon>
        <taxon>Ovalentaria</taxon>
        <taxon>Atherinomorphae</taxon>
        <taxon>Beloniformes</taxon>
        <taxon>Adrianichthyidae</taxon>
        <taxon>Oryziinae</taxon>
        <taxon>Oryzias</taxon>
    </lineage>
</organism>
<feature type="domain" description="LEM" evidence="8">
    <location>
        <begin position="92"/>
        <end position="136"/>
    </location>
</feature>
<reference evidence="10" key="4">
    <citation type="submission" date="2025-09" db="UniProtKB">
        <authorList>
            <consortium name="Ensembl"/>
        </authorList>
    </citation>
    <scope>IDENTIFICATION</scope>
    <source>
        <strain evidence="10">HSOK</strain>
    </source>
</reference>
<keyword evidence="3" id="KW-0597">Phosphoprotein</keyword>
<dbReference type="InterPro" id="IPR011015">
    <property type="entry name" value="LEM/LEM-like_dom_sf"/>
</dbReference>
<feature type="domain" description="LEM-like" evidence="9">
    <location>
        <begin position="5"/>
        <end position="48"/>
    </location>
</feature>
<dbReference type="SUPFAM" id="SSF63451">
    <property type="entry name" value="LEM domain"/>
    <property type="match status" value="2"/>
</dbReference>
<evidence type="ECO:0000256" key="4">
    <source>
        <dbReference type="ARBA" id="ARBA00022990"/>
    </source>
</evidence>
<dbReference type="Gene3D" id="1.10.720.40">
    <property type="match status" value="2"/>
</dbReference>
<dbReference type="SMART" id="SM01261">
    <property type="entry name" value="Thymopoietin"/>
    <property type="match status" value="1"/>
</dbReference>
<reference evidence="10" key="3">
    <citation type="submission" date="2025-08" db="UniProtKB">
        <authorList>
            <consortium name="Ensembl"/>
        </authorList>
    </citation>
    <scope>IDENTIFICATION</scope>
    <source>
        <strain evidence="10">HSOK</strain>
    </source>
</reference>
<keyword evidence="7" id="KW-1133">Transmembrane helix</keyword>
<dbReference type="Pfam" id="PF08198">
    <property type="entry name" value="Thymopoietin"/>
    <property type="match status" value="1"/>
</dbReference>
<feature type="compositionally biased region" description="Low complexity" evidence="6">
    <location>
        <begin position="244"/>
        <end position="257"/>
    </location>
</feature>
<evidence type="ECO:0000256" key="3">
    <source>
        <dbReference type="ARBA" id="ARBA00022553"/>
    </source>
</evidence>
<proteinExistence type="inferred from homology"/>
<dbReference type="PROSITE" id="PS50954">
    <property type="entry name" value="LEM"/>
    <property type="match status" value="1"/>
</dbReference>
<feature type="compositionally biased region" description="Low complexity" evidence="6">
    <location>
        <begin position="192"/>
        <end position="206"/>
    </location>
</feature>
<evidence type="ECO:0000313" key="10">
    <source>
        <dbReference type="Ensembl" id="ENSORLP00015000955.1"/>
    </source>
</evidence>
<feature type="compositionally biased region" description="Acidic residues" evidence="6">
    <location>
        <begin position="158"/>
        <end position="175"/>
    </location>
</feature>
<dbReference type="InterPro" id="IPR013146">
    <property type="entry name" value="LEM-like_dom"/>
</dbReference>
<sequence>MPEFVEDPSLLTKERLRSELLAHSVELPSGSATKDVYVQLYLENLTPRNRAAAALDAFSSDEEPPPPRGASGRIRSSNRKSARRAGNVEAESLDIAALSNERLREELLKHGVDAGPILASTRKPNEKKLQKLLENGPSEPPPADAPVNGDSEPGVYSDGEEELPAVPEPEPDPEPEPAPVVERQLRSRTRRSQQQTVQKTKTSSQSPKKEQAFPDDLNGPTGMLATCRQPIRGAAGCPVTDDTSSQSASDSKNNPSSEQRAATVSSQTPSSTKPVTATPPAGQVRAVRRSMSVWIKLCLLGVVLGFLFLVYQSMETNIVALFSD</sequence>
<dbReference type="Ensembl" id="ENSORLT00015013461.1">
    <property type="protein sequence ID" value="ENSORLP00015000955.1"/>
    <property type="gene ID" value="ENSORLG00015001547.1"/>
</dbReference>
<dbReference type="PANTHER" id="PTHR12019">
    <property type="entry name" value="LAMINA-ASSOCIATED POLYPEPTIDE THYMOPOIETIN"/>
    <property type="match status" value="1"/>
</dbReference>
<accession>A0A3P9GZL0</accession>
<feature type="region of interest" description="Disordered" evidence="6">
    <location>
        <begin position="111"/>
        <end position="283"/>
    </location>
</feature>
<evidence type="ECO:0000256" key="5">
    <source>
        <dbReference type="ARBA" id="ARBA00023125"/>
    </source>
</evidence>
<evidence type="ECO:0008006" key="12">
    <source>
        <dbReference type="Google" id="ProtNLM"/>
    </source>
</evidence>
<keyword evidence="5" id="KW-0238">DNA-binding</keyword>
<evidence type="ECO:0000256" key="6">
    <source>
        <dbReference type="SAM" id="MobiDB-lite"/>
    </source>
</evidence>
<keyword evidence="2" id="KW-0488">Methylation</keyword>
<feature type="region of interest" description="Disordered" evidence="6">
    <location>
        <begin position="56"/>
        <end position="89"/>
    </location>
</feature>
<name>A0A3P9GZL0_ORYLA</name>
<feature type="transmembrane region" description="Helical" evidence="7">
    <location>
        <begin position="293"/>
        <end position="314"/>
    </location>
</feature>
<dbReference type="PROSITE" id="PS50955">
    <property type="entry name" value="LEM_LIKE"/>
    <property type="match status" value="1"/>
</dbReference>
<dbReference type="CDD" id="cd12940">
    <property type="entry name" value="LEM_LAP2_LEMD1"/>
    <property type="match status" value="1"/>
</dbReference>
<keyword evidence="7" id="KW-0472">Membrane</keyword>
<reference key="1">
    <citation type="journal article" date="2007" name="Nature">
        <title>The medaka draft genome and insights into vertebrate genome evolution.</title>
        <authorList>
            <person name="Kasahara M."/>
            <person name="Naruse K."/>
            <person name="Sasaki S."/>
            <person name="Nakatani Y."/>
            <person name="Qu W."/>
            <person name="Ahsan B."/>
            <person name="Yamada T."/>
            <person name="Nagayasu Y."/>
            <person name="Doi K."/>
            <person name="Kasai Y."/>
            <person name="Jindo T."/>
            <person name="Kobayashi D."/>
            <person name="Shimada A."/>
            <person name="Toyoda A."/>
            <person name="Kuroki Y."/>
            <person name="Fujiyama A."/>
            <person name="Sasaki T."/>
            <person name="Shimizu A."/>
            <person name="Asakawa S."/>
            <person name="Shimizu N."/>
            <person name="Hashimoto S."/>
            <person name="Yang J."/>
            <person name="Lee Y."/>
            <person name="Matsushima K."/>
            <person name="Sugano S."/>
            <person name="Sakaizumi M."/>
            <person name="Narita T."/>
            <person name="Ohishi K."/>
            <person name="Haga S."/>
            <person name="Ohta F."/>
            <person name="Nomoto H."/>
            <person name="Nogata K."/>
            <person name="Morishita T."/>
            <person name="Endo T."/>
            <person name="Shin-I T."/>
            <person name="Takeda H."/>
            <person name="Morishita S."/>
            <person name="Kohara Y."/>
        </authorList>
    </citation>
    <scope>NUCLEOTIDE SEQUENCE [LARGE SCALE GENOMIC DNA]</scope>
    <source>
        <strain>Hd-rR</strain>
    </source>
</reference>
<dbReference type="SMART" id="SM00540">
    <property type="entry name" value="LEM"/>
    <property type="match status" value="1"/>
</dbReference>
<dbReference type="InterPro" id="IPR051656">
    <property type="entry name" value="LEM_domain"/>
</dbReference>
<evidence type="ECO:0000313" key="11">
    <source>
        <dbReference type="Proteomes" id="UP000265200"/>
    </source>
</evidence>
<dbReference type="CDD" id="cd12935">
    <property type="entry name" value="LEM_like"/>
    <property type="match status" value="1"/>
</dbReference>
<evidence type="ECO:0000259" key="9">
    <source>
        <dbReference type="PROSITE" id="PS50955"/>
    </source>
</evidence>
<dbReference type="GO" id="GO:0003677">
    <property type="term" value="F:DNA binding"/>
    <property type="evidence" value="ECO:0007669"/>
    <property type="project" value="UniProtKB-KW"/>
</dbReference>
<evidence type="ECO:0000256" key="1">
    <source>
        <dbReference type="ARBA" id="ARBA00007744"/>
    </source>
</evidence>
<evidence type="ECO:0000256" key="2">
    <source>
        <dbReference type="ARBA" id="ARBA00022481"/>
    </source>
</evidence>
<dbReference type="FunFam" id="1.10.720.40:FF:000001">
    <property type="entry name" value="LEM domain containing 2, isoform CRA_a"/>
    <property type="match status" value="2"/>
</dbReference>
<evidence type="ECO:0000259" key="8">
    <source>
        <dbReference type="PROSITE" id="PS50954"/>
    </source>
</evidence>
<dbReference type="PANTHER" id="PTHR12019:SF21">
    <property type="entry name" value="THYMOPOIETIN A"/>
    <property type="match status" value="1"/>
</dbReference>